<dbReference type="Pfam" id="PF08031">
    <property type="entry name" value="BBE"/>
    <property type="match status" value="1"/>
</dbReference>
<dbReference type="EMBL" id="NKCI01000048">
    <property type="protein sequence ID" value="RSL61911.1"/>
    <property type="molecule type" value="Genomic_DNA"/>
</dbReference>
<sequence>MGRTPTSEALAYLFSELPELHSKGTSAYIYVFPEHINCHSIHPGVLANASDANTIWGPILTKMQSFPGMTKFQSKHHHFDSYAEFYSTTYGPSEDGNDPPRNHGNVPYDSRLLSADHLRNENLTYALRGSGGNFGVLMTSPGMAVGDGKDTAANPGWRKATAFLNEMKTNTAKVDGLRELAPEIGTYINEANIHERDWSSQFWGSNYPQLSAFKSKIDPDMLFWVSPGINADHMHLVDGRPCLVHPRPTKPSLYAPRTERNVDADMVNDSVFLFGRQELIGAEFPAPGESMGLQP</sequence>
<evidence type="ECO:0000313" key="2">
    <source>
        <dbReference type="EMBL" id="RSL61911.1"/>
    </source>
</evidence>
<dbReference type="GO" id="GO:0016491">
    <property type="term" value="F:oxidoreductase activity"/>
    <property type="evidence" value="ECO:0007669"/>
    <property type="project" value="InterPro"/>
</dbReference>
<reference evidence="2 3" key="1">
    <citation type="submission" date="2017-06" db="EMBL/GenBank/DDBJ databases">
        <title>Comparative genomic analysis of Ambrosia Fusariam Clade fungi.</title>
        <authorList>
            <person name="Stajich J.E."/>
            <person name="Carrillo J."/>
            <person name="Kijimoto T."/>
            <person name="Eskalen A."/>
            <person name="O'Donnell K."/>
            <person name="Kasson M."/>
        </authorList>
    </citation>
    <scope>NUCLEOTIDE SEQUENCE [LARGE SCALE GENOMIC DNA]</scope>
    <source>
        <strain evidence="2 3">NRRL62584</strain>
    </source>
</reference>
<gene>
    <name evidence="2" type="ORF">CEP54_005983</name>
</gene>
<protein>
    <recommendedName>
        <fullName evidence="1">Berberine/berberine-like domain-containing protein</fullName>
    </recommendedName>
</protein>
<evidence type="ECO:0000313" key="3">
    <source>
        <dbReference type="Proteomes" id="UP000288168"/>
    </source>
</evidence>
<dbReference type="AlphaFoldDB" id="A0A428Q9E9"/>
<dbReference type="Proteomes" id="UP000288168">
    <property type="component" value="Unassembled WGS sequence"/>
</dbReference>
<feature type="domain" description="Berberine/berberine-like" evidence="1">
    <location>
        <begin position="186"/>
        <end position="229"/>
    </location>
</feature>
<dbReference type="InterPro" id="IPR016169">
    <property type="entry name" value="FAD-bd_PCMH_sub2"/>
</dbReference>
<accession>A0A428Q9E9</accession>
<keyword evidence="3" id="KW-1185">Reference proteome</keyword>
<comment type="caution">
    <text evidence="2">The sequence shown here is derived from an EMBL/GenBank/DDBJ whole genome shotgun (WGS) entry which is preliminary data.</text>
</comment>
<proteinExistence type="predicted"/>
<evidence type="ECO:0000259" key="1">
    <source>
        <dbReference type="Pfam" id="PF08031"/>
    </source>
</evidence>
<dbReference type="GO" id="GO:0050660">
    <property type="term" value="F:flavin adenine dinucleotide binding"/>
    <property type="evidence" value="ECO:0007669"/>
    <property type="project" value="InterPro"/>
</dbReference>
<organism evidence="2 3">
    <name type="scientific">Fusarium duplospermum</name>
    <dbReference type="NCBI Taxonomy" id="1325734"/>
    <lineage>
        <taxon>Eukaryota</taxon>
        <taxon>Fungi</taxon>
        <taxon>Dikarya</taxon>
        <taxon>Ascomycota</taxon>
        <taxon>Pezizomycotina</taxon>
        <taxon>Sordariomycetes</taxon>
        <taxon>Hypocreomycetidae</taxon>
        <taxon>Hypocreales</taxon>
        <taxon>Nectriaceae</taxon>
        <taxon>Fusarium</taxon>
        <taxon>Fusarium solani species complex</taxon>
    </lineage>
</organism>
<dbReference type="Gene3D" id="3.30.465.10">
    <property type="match status" value="1"/>
</dbReference>
<dbReference type="OrthoDB" id="9983560at2759"/>
<dbReference type="InterPro" id="IPR012951">
    <property type="entry name" value="BBE"/>
</dbReference>
<name>A0A428Q9E9_9HYPO</name>
<dbReference type="STRING" id="1325734.A0A428Q9E9"/>